<dbReference type="InterPro" id="IPR023631">
    <property type="entry name" value="Amidase_dom"/>
</dbReference>
<dbReference type="GO" id="GO:0016787">
    <property type="term" value="F:hydrolase activity"/>
    <property type="evidence" value="ECO:0007669"/>
    <property type="project" value="UniProtKB-KW"/>
</dbReference>
<proteinExistence type="inferred from homology"/>
<dbReference type="InterPro" id="IPR052739">
    <property type="entry name" value="FAAH2"/>
</dbReference>
<sequence>MILTNDFTKREDPFSEGTNVTLGCFLGCYREGQGQVSHREIASGKSQITKRQRRREGREERTKEESERETERMETAKEGRKQQRTDESKRAMTHSVYPSVFTDDAGTTARLLGDSGTTGGVAANPCSRRGITSSEVVQKYIMRIKEINPFINAVVDDRFTEAIIEARNYDQQLKDDKFDIKTLEKEKPLYGVPITIKECCAVKGCSHTGCTLSRKGIKADYDAAIVEMLRNAGAIPLCVTNTPEMCCGFDSTNLLYGRTYNPYDTRYSAGGSSGGEGALLGAGGSVIGIGSDFAGSIRVPAFFNGIFGHKPTSGIIPTNGHLPFTEDKYFQKLLTFGPMTRYAEDLGLLMKVMTSKCNHDLRLDVPVDLKQIKIYYRQSLDKTFGVVSMSKEIENCVLKAANHFARYNVRAEKLPIEWPVTIVDIALTGFLNVKKVPQMLLNANDSKHHKNVNIELMKTLFGLSEHTKQMLFFIIPLETHFPFTESEISYYRKHAEEIQQKLLDLLGDNGVFIYPTFRKQFLPQFVLCETMSSLNCVIFNLFGFPAAHVPMGLNHEGMPIGVQVIAAPYQDRLCLAVAKELEMAFGGWVPPSVSISD</sequence>
<dbReference type="EMBL" id="KQ976725">
    <property type="protein sequence ID" value="KYM76595.1"/>
    <property type="molecule type" value="Genomic_DNA"/>
</dbReference>
<evidence type="ECO:0000313" key="4">
    <source>
        <dbReference type="EMBL" id="KYM76595.1"/>
    </source>
</evidence>
<dbReference type="STRING" id="520822.A0A195AX24"/>
<dbReference type="AlphaFoldDB" id="A0A195AX24"/>
<evidence type="ECO:0000256" key="1">
    <source>
        <dbReference type="ARBA" id="ARBA00009199"/>
    </source>
</evidence>
<feature type="compositionally biased region" description="Basic and acidic residues" evidence="2">
    <location>
        <begin position="56"/>
        <end position="90"/>
    </location>
</feature>
<accession>A0A195AX24</accession>
<evidence type="ECO:0000259" key="3">
    <source>
        <dbReference type="Pfam" id="PF01425"/>
    </source>
</evidence>
<keyword evidence="4" id="KW-0378">Hydrolase</keyword>
<dbReference type="InterPro" id="IPR020556">
    <property type="entry name" value="Amidase_CS"/>
</dbReference>
<dbReference type="PANTHER" id="PTHR43372">
    <property type="entry name" value="FATTY-ACID AMIDE HYDROLASE"/>
    <property type="match status" value="1"/>
</dbReference>
<keyword evidence="5" id="KW-1185">Reference proteome</keyword>
<name>A0A195AX24_9HYME</name>
<gene>
    <name evidence="4" type="ORF">ALC53_13038</name>
</gene>
<organism evidence="4 5">
    <name type="scientific">Atta colombica</name>
    <dbReference type="NCBI Taxonomy" id="520822"/>
    <lineage>
        <taxon>Eukaryota</taxon>
        <taxon>Metazoa</taxon>
        <taxon>Ecdysozoa</taxon>
        <taxon>Arthropoda</taxon>
        <taxon>Hexapoda</taxon>
        <taxon>Insecta</taxon>
        <taxon>Pterygota</taxon>
        <taxon>Neoptera</taxon>
        <taxon>Endopterygota</taxon>
        <taxon>Hymenoptera</taxon>
        <taxon>Apocrita</taxon>
        <taxon>Aculeata</taxon>
        <taxon>Formicoidea</taxon>
        <taxon>Formicidae</taxon>
        <taxon>Myrmicinae</taxon>
        <taxon>Atta</taxon>
    </lineage>
</organism>
<reference evidence="4 5" key="1">
    <citation type="submission" date="2015-09" db="EMBL/GenBank/DDBJ databases">
        <title>Atta colombica WGS genome.</title>
        <authorList>
            <person name="Nygaard S."/>
            <person name="Hu H."/>
            <person name="Boomsma J."/>
            <person name="Zhang G."/>
        </authorList>
    </citation>
    <scope>NUCLEOTIDE SEQUENCE [LARGE SCALE GENOMIC DNA]</scope>
    <source>
        <strain evidence="4">Treedump-2</strain>
        <tissue evidence="4">Whole body</tissue>
    </source>
</reference>
<dbReference type="InterPro" id="IPR036928">
    <property type="entry name" value="AS_sf"/>
</dbReference>
<evidence type="ECO:0000256" key="2">
    <source>
        <dbReference type="SAM" id="MobiDB-lite"/>
    </source>
</evidence>
<dbReference type="SUPFAM" id="SSF75304">
    <property type="entry name" value="Amidase signature (AS) enzymes"/>
    <property type="match status" value="1"/>
</dbReference>
<feature type="domain" description="Amidase" evidence="3">
    <location>
        <begin position="135"/>
        <end position="575"/>
    </location>
</feature>
<dbReference type="Pfam" id="PF01425">
    <property type="entry name" value="Amidase"/>
    <property type="match status" value="1"/>
</dbReference>
<dbReference type="Proteomes" id="UP000078540">
    <property type="component" value="Unassembled WGS sequence"/>
</dbReference>
<comment type="similarity">
    <text evidence="1">Belongs to the amidase family.</text>
</comment>
<dbReference type="PROSITE" id="PS00571">
    <property type="entry name" value="AMIDASES"/>
    <property type="match status" value="1"/>
</dbReference>
<dbReference type="PANTHER" id="PTHR43372:SF3">
    <property type="entry name" value="AT07710P-RELATED"/>
    <property type="match status" value="1"/>
</dbReference>
<evidence type="ECO:0000313" key="5">
    <source>
        <dbReference type="Proteomes" id="UP000078540"/>
    </source>
</evidence>
<protein>
    <submittedName>
        <fullName evidence="4">Fatty-acid amide hydrolase 2</fullName>
    </submittedName>
</protein>
<feature type="region of interest" description="Disordered" evidence="2">
    <location>
        <begin position="35"/>
        <end position="92"/>
    </location>
</feature>
<dbReference type="Gene3D" id="3.90.1300.10">
    <property type="entry name" value="Amidase signature (AS) domain"/>
    <property type="match status" value="1"/>
</dbReference>
<dbReference type="GO" id="GO:0012505">
    <property type="term" value="C:endomembrane system"/>
    <property type="evidence" value="ECO:0007669"/>
    <property type="project" value="TreeGrafter"/>
</dbReference>